<evidence type="ECO:0000256" key="8">
    <source>
        <dbReference type="ARBA" id="ARBA00051542"/>
    </source>
</evidence>
<feature type="region of interest" description="Interaction with tRNA" evidence="9">
    <location>
        <begin position="156"/>
        <end position="158"/>
    </location>
</feature>
<feature type="active site" description="Nucleophile" evidence="9">
    <location>
        <position position="107"/>
    </location>
</feature>
<dbReference type="NCBIfam" id="NF001138">
    <property type="entry name" value="PRK00143.1"/>
    <property type="match status" value="1"/>
</dbReference>
<comment type="catalytic activity">
    <reaction evidence="8 9">
        <text>S-sulfanyl-L-cysteinyl-[protein] + uridine(34) in tRNA + AH2 + ATP = 2-thiouridine(34) in tRNA + L-cysteinyl-[protein] + A + AMP + diphosphate + H(+)</text>
        <dbReference type="Rhea" id="RHEA:47032"/>
        <dbReference type="Rhea" id="RHEA-COMP:10131"/>
        <dbReference type="Rhea" id="RHEA-COMP:11726"/>
        <dbReference type="Rhea" id="RHEA-COMP:11727"/>
        <dbReference type="Rhea" id="RHEA-COMP:11728"/>
        <dbReference type="ChEBI" id="CHEBI:13193"/>
        <dbReference type="ChEBI" id="CHEBI:15378"/>
        <dbReference type="ChEBI" id="CHEBI:17499"/>
        <dbReference type="ChEBI" id="CHEBI:29950"/>
        <dbReference type="ChEBI" id="CHEBI:30616"/>
        <dbReference type="ChEBI" id="CHEBI:33019"/>
        <dbReference type="ChEBI" id="CHEBI:61963"/>
        <dbReference type="ChEBI" id="CHEBI:65315"/>
        <dbReference type="ChEBI" id="CHEBI:87170"/>
        <dbReference type="ChEBI" id="CHEBI:456215"/>
        <dbReference type="EC" id="2.8.1.13"/>
    </reaction>
</comment>
<feature type="site" description="Interaction with tRNA" evidence="9">
    <location>
        <position position="133"/>
    </location>
</feature>
<name>A0ABX1LXJ5_9CYAN</name>
<dbReference type="Pfam" id="PF20259">
    <property type="entry name" value="tRNA_Me_trans_M"/>
    <property type="match status" value="1"/>
</dbReference>
<feature type="region of interest" description="Interaction with tRNA" evidence="9">
    <location>
        <begin position="311"/>
        <end position="312"/>
    </location>
</feature>
<evidence type="ECO:0000256" key="5">
    <source>
        <dbReference type="ARBA" id="ARBA00022840"/>
    </source>
</evidence>
<evidence type="ECO:0000256" key="9">
    <source>
        <dbReference type="HAMAP-Rule" id="MF_00144"/>
    </source>
</evidence>
<gene>
    <name evidence="9 12" type="primary">mnmA</name>
    <name evidence="12" type="ORF">HC246_18490</name>
</gene>
<comment type="subcellular location">
    <subcellularLocation>
        <location evidence="9">Cytoplasm</location>
    </subcellularLocation>
</comment>
<comment type="function">
    <text evidence="9">Catalyzes the 2-thiolation of uridine at the wobble position (U34) of tRNA, leading to the formation of s(2)U34.</text>
</comment>
<keyword evidence="5 9" id="KW-0067">ATP-binding</keyword>
<dbReference type="Pfam" id="PF20258">
    <property type="entry name" value="tRNA_Me_trans_C"/>
    <property type="match status" value="1"/>
</dbReference>
<dbReference type="InterPro" id="IPR014729">
    <property type="entry name" value="Rossmann-like_a/b/a_fold"/>
</dbReference>
<feature type="domain" description="tRNA-specific 2-thiouridylase MnmA-like C-terminal" evidence="10">
    <location>
        <begin position="285"/>
        <end position="360"/>
    </location>
</feature>
<feature type="domain" description="tRNA-specific 2-thiouridylase MnmA-like central" evidence="11">
    <location>
        <begin position="215"/>
        <end position="278"/>
    </location>
</feature>
<keyword evidence="2 9" id="KW-0808">Transferase</keyword>
<feature type="binding site" evidence="9">
    <location>
        <position position="46"/>
    </location>
    <ligand>
        <name>ATP</name>
        <dbReference type="ChEBI" id="CHEBI:30616"/>
    </ligand>
</feature>
<feature type="active site" description="Cysteine persulfide intermediate" evidence="9">
    <location>
        <position position="206"/>
    </location>
</feature>
<dbReference type="EC" id="2.8.1.13" evidence="9"/>
<dbReference type="InterPro" id="IPR046884">
    <property type="entry name" value="MnmA-like_central"/>
</dbReference>
<evidence type="ECO:0000313" key="13">
    <source>
        <dbReference type="Proteomes" id="UP000738376"/>
    </source>
</evidence>
<reference evidence="12 13" key="1">
    <citation type="submission" date="2020-03" db="EMBL/GenBank/DDBJ databases">
        <title>Draft Genome Sequence of 2-Methylisoborneol Producing Pseudanabaena yagii Strain GIHE-NHR1 Isolated from North Han River in South Korea.</title>
        <authorList>
            <person name="Jeong J."/>
        </authorList>
    </citation>
    <scope>NUCLEOTIDE SEQUENCE [LARGE SCALE GENOMIC DNA]</scope>
    <source>
        <strain evidence="12 13">GIHE-NHR1</strain>
    </source>
</reference>
<evidence type="ECO:0000256" key="1">
    <source>
        <dbReference type="ARBA" id="ARBA00022555"/>
    </source>
</evidence>
<dbReference type="RefSeq" id="WP_169364920.1">
    <property type="nucleotide sequence ID" value="NZ_JAAVJL010000002.1"/>
</dbReference>
<feature type="site" description="Interaction with tRNA" evidence="9">
    <location>
        <position position="344"/>
    </location>
</feature>
<comment type="caution">
    <text evidence="9">Lacks conserved residue(s) required for the propagation of feature annotation.</text>
</comment>
<keyword evidence="6 9" id="KW-0694">RNA-binding</keyword>
<proteinExistence type="inferred from homology"/>
<keyword evidence="7" id="KW-1015">Disulfide bond</keyword>
<keyword evidence="13" id="KW-1185">Reference proteome</keyword>
<feature type="binding site" evidence="9">
    <location>
        <begin position="20"/>
        <end position="27"/>
    </location>
    <ligand>
        <name>ATP</name>
        <dbReference type="ChEBI" id="CHEBI:30616"/>
    </ligand>
</feature>
<dbReference type="PANTHER" id="PTHR11933">
    <property type="entry name" value="TRNA 5-METHYLAMINOMETHYL-2-THIOURIDYLATE -METHYLTRANSFERASE"/>
    <property type="match status" value="1"/>
</dbReference>
<dbReference type="InterPro" id="IPR023382">
    <property type="entry name" value="MnmA-like_central_sf"/>
</dbReference>
<evidence type="ECO:0000256" key="4">
    <source>
        <dbReference type="ARBA" id="ARBA00022741"/>
    </source>
</evidence>
<dbReference type="Pfam" id="PF03054">
    <property type="entry name" value="tRNA_Me_trans"/>
    <property type="match status" value="1"/>
</dbReference>
<dbReference type="Gene3D" id="2.30.30.280">
    <property type="entry name" value="Adenine nucleotide alpha hydrolases-like domains"/>
    <property type="match status" value="1"/>
</dbReference>
<dbReference type="InterPro" id="IPR046885">
    <property type="entry name" value="MnmA-like_C"/>
</dbReference>
<evidence type="ECO:0000259" key="10">
    <source>
        <dbReference type="Pfam" id="PF20258"/>
    </source>
</evidence>
<comment type="caution">
    <text evidence="12">The sequence shown here is derived from an EMBL/GenBank/DDBJ whole genome shotgun (WGS) entry which is preliminary data.</text>
</comment>
<dbReference type="EMBL" id="JAAVJL010000002">
    <property type="protein sequence ID" value="NMF59953.1"/>
    <property type="molecule type" value="Genomic_DNA"/>
</dbReference>
<evidence type="ECO:0000256" key="3">
    <source>
        <dbReference type="ARBA" id="ARBA00022694"/>
    </source>
</evidence>
<evidence type="ECO:0000256" key="2">
    <source>
        <dbReference type="ARBA" id="ARBA00022679"/>
    </source>
</evidence>
<sequence length="364" mass="39806">MSNITLTTEQTQIKEKVVVGLSGGVDSSVAAALLHRTGYDVTGLTLWLMRGKGQCCSEGMVDAARLCEELGIHHEIVDSRDVFEENIINYLVTGYAAGSTPLPCSRCNKAVKFTPMMTYAREKLGINKIATGHYAKLNFNPESGRYELRRAIDNTKDQSYFLYEVGQEELSCCVFPLGNTTKVETRKIAAEFGLATAEKPESMDLCLVEANGSMKAFLDKYLTPVQGKIVDTNGNVLGEHDGTYHYTIGQRKGLGVAAANPLYVIALDPIKNEVIVGDRSEAHDKECTINQVNWVSMAPTDIPFHADVQVRYRTVPAGATVIPLSGDRARIVFDEPQFSITPGQAAVFYRDDLLLGGGLIESKI</sequence>
<comment type="similarity">
    <text evidence="9">Belongs to the MnmA/TRMU family.</text>
</comment>
<dbReference type="NCBIfam" id="TIGR00420">
    <property type="entry name" value="trmU"/>
    <property type="match status" value="1"/>
</dbReference>
<dbReference type="PANTHER" id="PTHR11933:SF5">
    <property type="entry name" value="MITOCHONDRIAL TRNA-SPECIFIC 2-THIOURIDYLASE 1"/>
    <property type="match status" value="1"/>
</dbReference>
<dbReference type="SUPFAM" id="SSF52402">
    <property type="entry name" value="Adenine nucleotide alpha hydrolases-like"/>
    <property type="match status" value="1"/>
</dbReference>
<evidence type="ECO:0000256" key="6">
    <source>
        <dbReference type="ARBA" id="ARBA00022884"/>
    </source>
</evidence>
<dbReference type="InterPro" id="IPR004506">
    <property type="entry name" value="MnmA-like"/>
</dbReference>
<dbReference type="HAMAP" id="MF_00144">
    <property type="entry name" value="tRNA_thiouridyl_MnmA"/>
    <property type="match status" value="1"/>
</dbReference>
<organism evidence="12 13">
    <name type="scientific">Pseudanabaena yagii GIHE-NHR1</name>
    <dbReference type="NCBI Taxonomy" id="2722753"/>
    <lineage>
        <taxon>Bacteria</taxon>
        <taxon>Bacillati</taxon>
        <taxon>Cyanobacteriota</taxon>
        <taxon>Cyanophyceae</taxon>
        <taxon>Pseudanabaenales</taxon>
        <taxon>Pseudanabaenaceae</taxon>
        <taxon>Pseudanabaena</taxon>
        <taxon>Pseudanabaena yagii</taxon>
    </lineage>
</organism>
<accession>A0ABX1LXJ5</accession>
<dbReference type="Proteomes" id="UP000738376">
    <property type="component" value="Unassembled WGS sequence"/>
</dbReference>
<dbReference type="Gene3D" id="2.40.30.10">
    <property type="entry name" value="Translation factors"/>
    <property type="match status" value="1"/>
</dbReference>
<feature type="binding site" evidence="9">
    <location>
        <position position="132"/>
    </location>
    <ligand>
        <name>ATP</name>
        <dbReference type="ChEBI" id="CHEBI:30616"/>
    </ligand>
</feature>
<dbReference type="GO" id="GO:0103016">
    <property type="term" value="F:tRNA-uridine 2-sulfurtransferase activity"/>
    <property type="evidence" value="ECO:0007669"/>
    <property type="project" value="UniProtKB-EC"/>
</dbReference>
<evidence type="ECO:0000256" key="7">
    <source>
        <dbReference type="ARBA" id="ARBA00023157"/>
    </source>
</evidence>
<keyword evidence="1 9" id="KW-0820">tRNA-binding</keyword>
<protein>
    <recommendedName>
        <fullName evidence="9">tRNA-specific 2-thiouridylase MnmA</fullName>
        <ecNumber evidence="9">2.8.1.13</ecNumber>
    </recommendedName>
</protein>
<keyword evidence="3 9" id="KW-0819">tRNA processing</keyword>
<dbReference type="Gene3D" id="3.40.50.620">
    <property type="entry name" value="HUPs"/>
    <property type="match status" value="1"/>
</dbReference>
<evidence type="ECO:0000313" key="12">
    <source>
        <dbReference type="EMBL" id="NMF59953.1"/>
    </source>
</evidence>
<keyword evidence="9" id="KW-0963">Cytoplasm</keyword>
<keyword evidence="4 9" id="KW-0547">Nucleotide-binding</keyword>
<evidence type="ECO:0000259" key="11">
    <source>
        <dbReference type="Pfam" id="PF20259"/>
    </source>
</evidence>
<dbReference type="CDD" id="cd01998">
    <property type="entry name" value="MnmA_TRMU-like"/>
    <property type="match status" value="1"/>
</dbReference>